<reference evidence="3" key="1">
    <citation type="journal article" date="2012" name="Nat. Biotechnol.">
        <title>Reference genome sequence of the model plant Setaria.</title>
        <authorList>
            <person name="Bennetzen J.L."/>
            <person name="Schmutz J."/>
            <person name="Wang H."/>
            <person name="Percifield R."/>
            <person name="Hawkins J."/>
            <person name="Pontaroli A.C."/>
            <person name="Estep M."/>
            <person name="Feng L."/>
            <person name="Vaughn J.N."/>
            <person name="Grimwood J."/>
            <person name="Jenkins J."/>
            <person name="Barry K."/>
            <person name="Lindquist E."/>
            <person name="Hellsten U."/>
            <person name="Deshpande S."/>
            <person name="Wang X."/>
            <person name="Wu X."/>
            <person name="Mitros T."/>
            <person name="Triplett J."/>
            <person name="Yang X."/>
            <person name="Ye C.Y."/>
            <person name="Mauro-Herrera M."/>
            <person name="Wang L."/>
            <person name="Li P."/>
            <person name="Sharma M."/>
            <person name="Sharma R."/>
            <person name="Ronald P.C."/>
            <person name="Panaud O."/>
            <person name="Kellogg E.A."/>
            <person name="Brutnell T.P."/>
            <person name="Doust A.N."/>
            <person name="Tuskan G.A."/>
            <person name="Rokhsar D."/>
            <person name="Devos K.M."/>
        </authorList>
    </citation>
    <scope>NUCLEOTIDE SEQUENCE [LARGE SCALE GENOMIC DNA]</scope>
    <source>
        <strain evidence="3">cv. Yugu1</strain>
    </source>
</reference>
<evidence type="ECO:0000313" key="2">
    <source>
        <dbReference type="EnsemblPlants" id="KQL22254"/>
    </source>
</evidence>
<dbReference type="EnsemblPlants" id="KQL22254">
    <property type="protein sequence ID" value="KQL22254"/>
    <property type="gene ID" value="SETIT_032344mg"/>
</dbReference>
<dbReference type="Gramene" id="KQL22254">
    <property type="protein sequence ID" value="KQL22254"/>
    <property type="gene ID" value="SETIT_032344mg"/>
</dbReference>
<feature type="transmembrane region" description="Helical" evidence="1">
    <location>
        <begin position="21"/>
        <end position="42"/>
    </location>
</feature>
<dbReference type="InParanoid" id="K4A0F5"/>
<evidence type="ECO:0000313" key="3">
    <source>
        <dbReference type="Proteomes" id="UP000004995"/>
    </source>
</evidence>
<name>K4A0F5_SETIT</name>
<dbReference type="Proteomes" id="UP000004995">
    <property type="component" value="Unassembled WGS sequence"/>
</dbReference>
<accession>K4A0F5</accession>
<keyword evidence="1" id="KW-0812">Transmembrane</keyword>
<protein>
    <submittedName>
        <fullName evidence="2">Uncharacterized protein</fullName>
    </submittedName>
</protein>
<dbReference type="AlphaFoldDB" id="K4A0F5"/>
<organism evidence="2 3">
    <name type="scientific">Setaria italica</name>
    <name type="common">Foxtail millet</name>
    <name type="synonym">Panicum italicum</name>
    <dbReference type="NCBI Taxonomy" id="4555"/>
    <lineage>
        <taxon>Eukaryota</taxon>
        <taxon>Viridiplantae</taxon>
        <taxon>Streptophyta</taxon>
        <taxon>Embryophyta</taxon>
        <taxon>Tracheophyta</taxon>
        <taxon>Spermatophyta</taxon>
        <taxon>Magnoliopsida</taxon>
        <taxon>Liliopsida</taxon>
        <taxon>Poales</taxon>
        <taxon>Poaceae</taxon>
        <taxon>PACMAD clade</taxon>
        <taxon>Panicoideae</taxon>
        <taxon>Panicodae</taxon>
        <taxon>Paniceae</taxon>
        <taxon>Cenchrinae</taxon>
        <taxon>Setaria</taxon>
    </lineage>
</organism>
<reference evidence="2" key="2">
    <citation type="submission" date="2018-08" db="UniProtKB">
        <authorList>
            <consortium name="EnsemblPlants"/>
        </authorList>
    </citation>
    <scope>IDENTIFICATION</scope>
    <source>
        <strain evidence="2">Yugu1</strain>
    </source>
</reference>
<sequence>RPEEIINRYVRLQTATANITRGLGTLALLWSTVVLFGGFVSILPVKEFWFLAGLTIPMACRYNLISLLNSEHVSYVI</sequence>
<dbReference type="EMBL" id="AGNK02000642">
    <property type="status" value="NOT_ANNOTATED_CDS"/>
    <property type="molecule type" value="Genomic_DNA"/>
</dbReference>
<dbReference type="HOGENOM" id="CLU_161660_2_1_1"/>
<feature type="transmembrane region" description="Helical" evidence="1">
    <location>
        <begin position="48"/>
        <end position="68"/>
    </location>
</feature>
<keyword evidence="3" id="KW-1185">Reference proteome</keyword>
<keyword evidence="1" id="KW-0472">Membrane</keyword>
<keyword evidence="1" id="KW-1133">Transmembrane helix</keyword>
<proteinExistence type="predicted"/>
<evidence type="ECO:0000256" key="1">
    <source>
        <dbReference type="SAM" id="Phobius"/>
    </source>
</evidence>